<dbReference type="AlphaFoldDB" id="A0A3B0SB38"/>
<organism evidence="1">
    <name type="scientific">hydrothermal vent metagenome</name>
    <dbReference type="NCBI Taxonomy" id="652676"/>
    <lineage>
        <taxon>unclassified sequences</taxon>
        <taxon>metagenomes</taxon>
        <taxon>ecological metagenomes</taxon>
    </lineage>
</organism>
<protein>
    <submittedName>
        <fullName evidence="1">Uncharacterized protein</fullName>
    </submittedName>
</protein>
<accession>A0A3B0SB38</accession>
<evidence type="ECO:0000313" key="1">
    <source>
        <dbReference type="EMBL" id="VAW01143.1"/>
    </source>
</evidence>
<gene>
    <name evidence="1" type="ORF">MNBD_ALPHA07-2024</name>
</gene>
<proteinExistence type="predicted"/>
<dbReference type="EMBL" id="UOEG01000221">
    <property type="protein sequence ID" value="VAW01143.1"/>
    <property type="molecule type" value="Genomic_DNA"/>
</dbReference>
<reference evidence="1" key="1">
    <citation type="submission" date="2018-06" db="EMBL/GenBank/DDBJ databases">
        <authorList>
            <person name="Zhirakovskaya E."/>
        </authorList>
    </citation>
    <scope>NUCLEOTIDE SEQUENCE</scope>
</reference>
<sequence length="158" mass="17534">MHDFSSKDGFFADCFAIEMNMDVSFSDYITAFYSTRIFKVERLILRIAVSAQSTDQEARQLGLGETNQFAIWRVAKRAENQLLMETKGRTKSWFMIEDLGHKGTPKTRLLFGSIVTPLNNSGSGKPKMGGLFSALTGVHTLYSKALLKATCSRLPAPG</sequence>
<name>A0A3B0SB38_9ZZZZ</name>